<dbReference type="EMBL" id="LNZC01000022">
    <property type="protein sequence ID" value="KTD77994.1"/>
    <property type="molecule type" value="Genomic_DNA"/>
</dbReference>
<evidence type="ECO:0000259" key="2">
    <source>
        <dbReference type="PROSITE" id="PS50011"/>
    </source>
</evidence>
<dbReference type="PROSITE" id="PS50011">
    <property type="entry name" value="PROTEIN_KINASE_DOM"/>
    <property type="match status" value="1"/>
</dbReference>
<keyword evidence="3" id="KW-0808">Transferase</keyword>
<feature type="region of interest" description="Disordered" evidence="1">
    <location>
        <begin position="644"/>
        <end position="667"/>
    </location>
</feature>
<evidence type="ECO:0000256" key="1">
    <source>
        <dbReference type="SAM" id="MobiDB-lite"/>
    </source>
</evidence>
<feature type="domain" description="Protein kinase" evidence="2">
    <location>
        <begin position="205"/>
        <end position="475"/>
    </location>
</feature>
<dbReference type="SUPFAM" id="SSF56112">
    <property type="entry name" value="Protein kinase-like (PK-like)"/>
    <property type="match status" value="1"/>
</dbReference>
<dbReference type="RefSeq" id="WP_058493655.1">
    <property type="nucleotide sequence ID" value="NZ_CBCRUR010000015.1"/>
</dbReference>
<dbReference type="InterPro" id="IPR011009">
    <property type="entry name" value="Kinase-like_dom_sf"/>
</dbReference>
<dbReference type="PATRIC" id="fig|45076.6.peg.2044"/>
<reference evidence="3 4" key="1">
    <citation type="submission" date="2015-11" db="EMBL/GenBank/DDBJ databases">
        <title>Genomic analysis of 38 Legionella species identifies large and diverse effector repertoires.</title>
        <authorList>
            <person name="Burstein D."/>
            <person name="Amaro F."/>
            <person name="Zusman T."/>
            <person name="Lifshitz Z."/>
            <person name="Cohen O."/>
            <person name="Gilbert J.A."/>
            <person name="Pupko T."/>
            <person name="Shuman H.A."/>
            <person name="Segal G."/>
        </authorList>
    </citation>
    <scope>NUCLEOTIDE SEQUENCE [LARGE SCALE GENOMIC DNA]</scope>
    <source>
        <strain evidence="3 4">ATCC 49508</strain>
    </source>
</reference>
<dbReference type="GO" id="GO:0004674">
    <property type="term" value="F:protein serine/threonine kinase activity"/>
    <property type="evidence" value="ECO:0007669"/>
    <property type="project" value="UniProtKB-KW"/>
</dbReference>
<sequence length="667" mass="76007">MAFHNNQFVKDFKDKPDDIEFTQDLSLSDTGAQSSKNQLFEISETDDVTKLPIIKSFAKGALPKDKMKKFQKAVNKLITQFNASEQLAEKEHILRQIQEIIKEVDCKYPPNLIARSKGYYAVQRWLFEEIKKQFKRLGVESLLPTHSISSPLTHIVANMSPSKAEDLLAILAVGNQQQLLTKLNSLYRSNDSSDEAVLFREFLSSHAITFLGGGNSKNFLVTRMADQSTWVLKVDNRLNLPKNIEVHLRQRLSKHFAPVHVERQLTYTDPDEGRQSRTLLVTEYYRNSDLSSYRKKLSSDVDIVDSACELFSQMAHVMQRIQEQRCFFSDAKYTNWLLGDDGTLLIADTKSFLFANSAGFYDRLLKENEYSQKVLLSPFFTPPEYDRNDIDKEKIEVEKAHAYLLGKNLYAFLTGVSDGTVKDSQLNFNYEVFTTEKGKKLKQLIKNLIQQFPAQRTSLAQAGSMLLDMTRDEVFEELESLKFGAKDEKMDEYILAEKARLFTLQNDPQQQFLILNELKKTIKALKEDEAANEIRTIVANFRSQAGVFTVGMNAKANKIESAMANIPIKDRINLNASLRSLLLKTPQSSPHSTPFFKDLLQALATHRHFGKRGTVYFKPGTEEINAEKAAASYKNFQLKFFDKSPVVGNNDAEPVNTREDSSTPKNK</sequence>
<evidence type="ECO:0000313" key="3">
    <source>
        <dbReference type="EMBL" id="KTD77994.1"/>
    </source>
</evidence>
<keyword evidence="3" id="KW-0418">Kinase</keyword>
<evidence type="ECO:0000313" key="4">
    <source>
        <dbReference type="Proteomes" id="UP000054662"/>
    </source>
</evidence>
<dbReference type="AlphaFoldDB" id="A0A0W1A9F8"/>
<keyword evidence="3" id="KW-0723">Serine/threonine-protein kinase</keyword>
<name>A0A0W1A9F8_9GAMM</name>
<gene>
    <name evidence="3" type="ORF">Lwor_1876</name>
</gene>
<accession>A0A0W1A9F8</accession>
<organism evidence="3 4">
    <name type="scientific">Legionella worsleiensis</name>
    <dbReference type="NCBI Taxonomy" id="45076"/>
    <lineage>
        <taxon>Bacteria</taxon>
        <taxon>Pseudomonadati</taxon>
        <taxon>Pseudomonadota</taxon>
        <taxon>Gammaproteobacteria</taxon>
        <taxon>Legionellales</taxon>
        <taxon>Legionellaceae</taxon>
        <taxon>Legionella</taxon>
    </lineage>
</organism>
<dbReference type="GO" id="GO:0005524">
    <property type="term" value="F:ATP binding"/>
    <property type="evidence" value="ECO:0007669"/>
    <property type="project" value="InterPro"/>
</dbReference>
<protein>
    <submittedName>
        <fullName evidence="3">Serine/threonine protein kinase</fullName>
    </submittedName>
</protein>
<proteinExistence type="predicted"/>
<comment type="caution">
    <text evidence="3">The sequence shown here is derived from an EMBL/GenBank/DDBJ whole genome shotgun (WGS) entry which is preliminary data.</text>
</comment>
<keyword evidence="4" id="KW-1185">Reference proteome</keyword>
<dbReference type="OrthoDB" id="5650925at2"/>
<dbReference type="Proteomes" id="UP000054662">
    <property type="component" value="Unassembled WGS sequence"/>
</dbReference>
<dbReference type="InterPro" id="IPR000719">
    <property type="entry name" value="Prot_kinase_dom"/>
</dbReference>
<feature type="compositionally biased region" description="Basic and acidic residues" evidence="1">
    <location>
        <begin position="656"/>
        <end position="667"/>
    </location>
</feature>
<dbReference type="STRING" id="45076.Lwor_1876"/>
<dbReference type="Gene3D" id="1.10.510.10">
    <property type="entry name" value="Transferase(Phosphotransferase) domain 1"/>
    <property type="match status" value="1"/>
</dbReference>